<dbReference type="AlphaFoldDB" id="A0AAV5TZR3"/>
<reference evidence="1" key="1">
    <citation type="submission" date="2023-10" db="EMBL/GenBank/DDBJ databases">
        <title>Genome assembly of Pristionchus species.</title>
        <authorList>
            <person name="Yoshida K."/>
            <person name="Sommer R.J."/>
        </authorList>
    </citation>
    <scope>NUCLEOTIDE SEQUENCE</scope>
    <source>
        <strain evidence="1">RS0144</strain>
    </source>
</reference>
<keyword evidence="2" id="KW-1185">Reference proteome</keyword>
<protein>
    <submittedName>
        <fullName evidence="1">Uncharacterized protein</fullName>
    </submittedName>
</protein>
<dbReference type="EMBL" id="BTSX01000005">
    <property type="protein sequence ID" value="GMS99681.1"/>
    <property type="molecule type" value="Genomic_DNA"/>
</dbReference>
<sequence length="215" mass="24914">MIFNEICINMIFKICRGKSLESRRCITAAAVAVYIFGCMRDKDRGPTQDIYRLIKFVYSLPMDFYHGEGETVIIDGLNLTRSGLLARIGKCDLSRPIILVWREGEEFPKCFKRKMEESDCRIQVLRVTPTFKEMDDICAIHLTLETNGRLCTDDKIRNHLNGFENCFKVTSEDTSCERNIQAWTFGKINRVSAGVKHHKKNIIMFLLLLYFKLVI</sequence>
<evidence type="ECO:0000313" key="2">
    <source>
        <dbReference type="Proteomes" id="UP001432027"/>
    </source>
</evidence>
<proteinExistence type="predicted"/>
<organism evidence="1 2">
    <name type="scientific">Pristionchus entomophagus</name>
    <dbReference type="NCBI Taxonomy" id="358040"/>
    <lineage>
        <taxon>Eukaryota</taxon>
        <taxon>Metazoa</taxon>
        <taxon>Ecdysozoa</taxon>
        <taxon>Nematoda</taxon>
        <taxon>Chromadorea</taxon>
        <taxon>Rhabditida</taxon>
        <taxon>Rhabditina</taxon>
        <taxon>Diplogasteromorpha</taxon>
        <taxon>Diplogasteroidea</taxon>
        <taxon>Neodiplogasteridae</taxon>
        <taxon>Pristionchus</taxon>
    </lineage>
</organism>
<gene>
    <name evidence="1" type="ORF">PENTCL1PPCAC_21856</name>
</gene>
<comment type="caution">
    <text evidence="1">The sequence shown here is derived from an EMBL/GenBank/DDBJ whole genome shotgun (WGS) entry which is preliminary data.</text>
</comment>
<dbReference type="Proteomes" id="UP001432027">
    <property type="component" value="Unassembled WGS sequence"/>
</dbReference>
<accession>A0AAV5TZR3</accession>
<name>A0AAV5TZR3_9BILA</name>
<evidence type="ECO:0000313" key="1">
    <source>
        <dbReference type="EMBL" id="GMS99681.1"/>
    </source>
</evidence>